<dbReference type="EMBL" id="LGBR01000001">
    <property type="protein sequence ID" value="KOY51642.1"/>
    <property type="molecule type" value="Genomic_DNA"/>
</dbReference>
<gene>
    <name evidence="4" type="ORF">I602_1202</name>
    <name evidence="5" type="ORF">SAMN05444353_0570</name>
</gene>
<dbReference type="AlphaFoldDB" id="A0A0M9CFS5"/>
<dbReference type="Proteomes" id="UP000183071">
    <property type="component" value="Unassembled WGS sequence"/>
</dbReference>
<evidence type="ECO:0000259" key="3">
    <source>
        <dbReference type="PROSITE" id="PS51186"/>
    </source>
</evidence>
<sequence length="178" mass="21312">MIPIKQNIVLREITEQDVDVLYNLMNIIYPAAYSFLWPDNGTWYINQQYSKTNVLKELKEEKANYYFVVVDDEIIGNFRVVWNKPLKNLQIANQVKLHRLYLHEKVQGKGVGKAIMNWLEKEALRKDYKAIWLDAMDAKLQAFEFYKKLGYQYHAHVFLPFELMKKDVRKMSQLYKLL</sequence>
<dbReference type="InterPro" id="IPR016181">
    <property type="entry name" value="Acyl_CoA_acyltransferase"/>
</dbReference>
<feature type="domain" description="N-acetyltransferase" evidence="3">
    <location>
        <begin position="8"/>
        <end position="169"/>
    </location>
</feature>
<evidence type="ECO:0000256" key="2">
    <source>
        <dbReference type="ARBA" id="ARBA00023315"/>
    </source>
</evidence>
<keyword evidence="7" id="KW-1185">Reference proteome</keyword>
<dbReference type="InterPro" id="IPR050680">
    <property type="entry name" value="YpeA/RimI_acetyltransf"/>
</dbReference>
<keyword evidence="2" id="KW-0012">Acyltransferase</keyword>
<dbReference type="RefSeq" id="WP_053973801.1">
    <property type="nucleotide sequence ID" value="NZ_FNUE01000001.1"/>
</dbReference>
<dbReference type="SUPFAM" id="SSF55729">
    <property type="entry name" value="Acyl-CoA N-acyltransferases (Nat)"/>
    <property type="match status" value="1"/>
</dbReference>
<dbReference type="InterPro" id="IPR000182">
    <property type="entry name" value="GNAT_dom"/>
</dbReference>
<dbReference type="CDD" id="cd04301">
    <property type="entry name" value="NAT_SF"/>
    <property type="match status" value="1"/>
</dbReference>
<accession>A0A0M9CFS5</accession>
<dbReference type="OrthoDB" id="9800604at2"/>
<comment type="caution">
    <text evidence="4">The sequence shown here is derived from an EMBL/GenBank/DDBJ whole genome shotgun (WGS) entry which is preliminary data.</text>
</comment>
<dbReference type="EMBL" id="FNUE01000001">
    <property type="protein sequence ID" value="SEE06506.1"/>
    <property type="molecule type" value="Genomic_DNA"/>
</dbReference>
<dbReference type="STRING" id="1300348.I602_1202"/>
<dbReference type="Gene3D" id="3.40.630.30">
    <property type="match status" value="1"/>
</dbReference>
<evidence type="ECO:0000313" key="7">
    <source>
        <dbReference type="Proteomes" id="UP000183071"/>
    </source>
</evidence>
<evidence type="ECO:0000313" key="4">
    <source>
        <dbReference type="EMBL" id="KOY51642.1"/>
    </source>
</evidence>
<dbReference type="PANTHER" id="PTHR43420">
    <property type="entry name" value="ACETYLTRANSFERASE"/>
    <property type="match status" value="1"/>
</dbReference>
<protein>
    <submittedName>
        <fullName evidence="4">Acetyltransferase (GNAT) family protein</fullName>
    </submittedName>
    <submittedName>
        <fullName evidence="5">Protein N-acetyltransferase, RimJ/RimL family</fullName>
    </submittedName>
</protein>
<evidence type="ECO:0000256" key="1">
    <source>
        <dbReference type="ARBA" id="ARBA00022679"/>
    </source>
</evidence>
<dbReference type="Proteomes" id="UP000037716">
    <property type="component" value="Unassembled WGS sequence"/>
</dbReference>
<dbReference type="PROSITE" id="PS51186">
    <property type="entry name" value="GNAT"/>
    <property type="match status" value="1"/>
</dbReference>
<dbReference type="PANTHER" id="PTHR43420:SF47">
    <property type="entry name" value="N-ACETYLTRANSFERASE DOMAIN-CONTAINING PROTEIN"/>
    <property type="match status" value="1"/>
</dbReference>
<evidence type="ECO:0000313" key="6">
    <source>
        <dbReference type="Proteomes" id="UP000037716"/>
    </source>
</evidence>
<organism evidence="4 6">
    <name type="scientific">Polaribacter dokdonensis DSW-5</name>
    <dbReference type="NCBI Taxonomy" id="1300348"/>
    <lineage>
        <taxon>Bacteria</taxon>
        <taxon>Pseudomonadati</taxon>
        <taxon>Bacteroidota</taxon>
        <taxon>Flavobacteriia</taxon>
        <taxon>Flavobacteriales</taxon>
        <taxon>Flavobacteriaceae</taxon>
    </lineage>
</organism>
<name>A0A0M9CFS5_9FLAO</name>
<dbReference type="PATRIC" id="fig|1300348.6.peg.1201"/>
<reference evidence="4 6" key="1">
    <citation type="submission" date="2015-07" db="EMBL/GenBank/DDBJ databases">
        <title>Genome of Polaribacter dokdonenesis DSW-5, isolated from seawater off Dokdo in Korea.</title>
        <authorList>
            <person name="Yoon K."/>
            <person name="Song J.Y."/>
            <person name="Kim J.F."/>
        </authorList>
    </citation>
    <scope>NUCLEOTIDE SEQUENCE [LARGE SCALE GENOMIC DNA]</scope>
    <source>
        <strain evidence="4 6">DSW-5</strain>
    </source>
</reference>
<reference evidence="5 7" key="2">
    <citation type="submission" date="2016-10" db="EMBL/GenBank/DDBJ databases">
        <authorList>
            <person name="Varghese N."/>
            <person name="Submissions S."/>
        </authorList>
    </citation>
    <scope>NUCLEOTIDE SEQUENCE [LARGE SCALE GENOMIC DNA]</scope>
    <source>
        <strain evidence="5 7">DSW-5</strain>
    </source>
</reference>
<keyword evidence="1 4" id="KW-0808">Transferase</keyword>
<dbReference type="GO" id="GO:0016747">
    <property type="term" value="F:acyltransferase activity, transferring groups other than amino-acyl groups"/>
    <property type="evidence" value="ECO:0007669"/>
    <property type="project" value="InterPro"/>
</dbReference>
<proteinExistence type="predicted"/>
<dbReference type="Pfam" id="PF00583">
    <property type="entry name" value="Acetyltransf_1"/>
    <property type="match status" value="1"/>
</dbReference>
<evidence type="ECO:0000313" key="5">
    <source>
        <dbReference type="EMBL" id="SEE06506.1"/>
    </source>
</evidence>